<name>A0ACB8RIV3_9AGAM</name>
<reference evidence="1" key="2">
    <citation type="journal article" date="2022" name="New Phytol.">
        <title>Evolutionary transition to the ectomycorrhizal habit in the genomes of a hyperdiverse lineage of mushroom-forming fungi.</title>
        <authorList>
            <person name="Looney B."/>
            <person name="Miyauchi S."/>
            <person name="Morin E."/>
            <person name="Drula E."/>
            <person name="Courty P.E."/>
            <person name="Kohler A."/>
            <person name="Kuo A."/>
            <person name="LaButti K."/>
            <person name="Pangilinan J."/>
            <person name="Lipzen A."/>
            <person name="Riley R."/>
            <person name="Andreopoulos W."/>
            <person name="He G."/>
            <person name="Johnson J."/>
            <person name="Nolan M."/>
            <person name="Tritt A."/>
            <person name="Barry K.W."/>
            <person name="Grigoriev I.V."/>
            <person name="Nagy L.G."/>
            <person name="Hibbett D."/>
            <person name="Henrissat B."/>
            <person name="Matheny P.B."/>
            <person name="Labbe J."/>
            <person name="Martin F.M."/>
        </authorList>
    </citation>
    <scope>NUCLEOTIDE SEQUENCE</scope>
    <source>
        <strain evidence="1">FP105234-sp</strain>
    </source>
</reference>
<evidence type="ECO:0000313" key="1">
    <source>
        <dbReference type="EMBL" id="KAI0044058.1"/>
    </source>
</evidence>
<organism evidence="1 2">
    <name type="scientific">Auriscalpium vulgare</name>
    <dbReference type="NCBI Taxonomy" id="40419"/>
    <lineage>
        <taxon>Eukaryota</taxon>
        <taxon>Fungi</taxon>
        <taxon>Dikarya</taxon>
        <taxon>Basidiomycota</taxon>
        <taxon>Agaricomycotina</taxon>
        <taxon>Agaricomycetes</taxon>
        <taxon>Russulales</taxon>
        <taxon>Auriscalpiaceae</taxon>
        <taxon>Auriscalpium</taxon>
    </lineage>
</organism>
<reference evidence="1" key="1">
    <citation type="submission" date="2021-02" db="EMBL/GenBank/DDBJ databases">
        <authorList>
            <consortium name="DOE Joint Genome Institute"/>
            <person name="Ahrendt S."/>
            <person name="Looney B.P."/>
            <person name="Miyauchi S."/>
            <person name="Morin E."/>
            <person name="Drula E."/>
            <person name="Courty P.E."/>
            <person name="Chicoki N."/>
            <person name="Fauchery L."/>
            <person name="Kohler A."/>
            <person name="Kuo A."/>
            <person name="Labutti K."/>
            <person name="Pangilinan J."/>
            <person name="Lipzen A."/>
            <person name="Riley R."/>
            <person name="Andreopoulos W."/>
            <person name="He G."/>
            <person name="Johnson J."/>
            <person name="Barry K.W."/>
            <person name="Grigoriev I.V."/>
            <person name="Nagy L."/>
            <person name="Hibbett D."/>
            <person name="Henrissat B."/>
            <person name="Matheny P.B."/>
            <person name="Labbe J."/>
            <person name="Martin F."/>
        </authorList>
    </citation>
    <scope>NUCLEOTIDE SEQUENCE</scope>
    <source>
        <strain evidence="1">FP105234-sp</strain>
    </source>
</reference>
<comment type="caution">
    <text evidence="1">The sequence shown here is derived from an EMBL/GenBank/DDBJ whole genome shotgun (WGS) entry which is preliminary data.</text>
</comment>
<accession>A0ACB8RIV3</accession>
<dbReference type="EMBL" id="MU275995">
    <property type="protein sequence ID" value="KAI0044058.1"/>
    <property type="molecule type" value="Genomic_DNA"/>
</dbReference>
<dbReference type="Proteomes" id="UP000814033">
    <property type="component" value="Unassembled WGS sequence"/>
</dbReference>
<gene>
    <name evidence="1" type="ORF">FA95DRAFT_1497685</name>
</gene>
<proteinExistence type="predicted"/>
<evidence type="ECO:0000313" key="2">
    <source>
        <dbReference type="Proteomes" id="UP000814033"/>
    </source>
</evidence>
<sequence length="840" mass="92054">MHTTSSGNTRPWTGQTRPTSTARPRTGQSRPGTARPTTAASSRHEASFVVAVLEGRGVAHEVGIAALDRDTGRAVLIQLADCQTYVKTLHQMHLHNPCLILVPDTFLSIADSAFTSHGKTSTATTLLVQCIQDEFPGVPLEPVLRKYWNDDAGLQFIDQLCVQDDERAATLLAASSKYYALSAAAALFKHAEIKMNTTFLNASLLIRFVPVEGTMLIDPETARNLELVGNRTFKKSAHSLFGVLNHTYTAMAGRLLRANILAPVTVQASVDARLDVVEELVQAEDMFTSLRDALKPFNKMDFDKLISSLVSSEARASEGASARTASNRVTQMLNLRTVVRCLPAVQRALGGSKSQLLQIICELLSDQRIPKIETQICASLNEDAALQKTGIGAVNARVYAVKANCNPLLDVARETYKENVGDIQALHRALVEQHDLPIALIYQDSGFAFAMKKGDLDGKLPSGFTNEAVQKGRYVFSSVDLQKRNARMKDALDESLSLSMTTINSLVARIVEDIGALYKASEAIALLDMLWSFAHVSICTWLLRPEFTGTLAIKAGRHPILENVQSAGTLVPNDVYCSDSSAFQIIQGPKYAHVFTYLKQIGLLTIMAMCGCFVPAEYGSFRIHDALLTRLSNDDDMEKSLSTFANEMASSAMILGLATSQTLVLIDELGRGTSTKEGVAISHAIGEALINMQCFVFFATHYHELSITLSRQPTVVKCVHLLARKTRLSSSSIGLAFQYRIVDGVPEGVDHYGIDLARLADLPHDVLVNGRTNAVRLAELEAQQHESSDSSKMAIRRKALLKLRTQLRQALDHSTLPPEDLRKYLARLQKDITKTLHENL</sequence>
<keyword evidence="2" id="KW-1185">Reference proteome</keyword>
<protein>
    <submittedName>
        <fullName evidence="1">Uncharacterized protein</fullName>
    </submittedName>
</protein>